<feature type="compositionally biased region" description="Acidic residues" evidence="1">
    <location>
        <begin position="192"/>
        <end position="205"/>
    </location>
</feature>
<dbReference type="OrthoDB" id="4755622at2759"/>
<feature type="region of interest" description="Disordered" evidence="1">
    <location>
        <begin position="157"/>
        <end position="247"/>
    </location>
</feature>
<reference evidence="2" key="1">
    <citation type="journal article" date="2020" name="Stud. Mycol.">
        <title>101 Dothideomycetes genomes: a test case for predicting lifestyles and emergence of pathogens.</title>
        <authorList>
            <person name="Haridas S."/>
            <person name="Albert R."/>
            <person name="Binder M."/>
            <person name="Bloem J."/>
            <person name="Labutti K."/>
            <person name="Salamov A."/>
            <person name="Andreopoulos B."/>
            <person name="Baker S."/>
            <person name="Barry K."/>
            <person name="Bills G."/>
            <person name="Bluhm B."/>
            <person name="Cannon C."/>
            <person name="Castanera R."/>
            <person name="Culley D."/>
            <person name="Daum C."/>
            <person name="Ezra D."/>
            <person name="Gonzalez J."/>
            <person name="Henrissat B."/>
            <person name="Kuo A."/>
            <person name="Liang C."/>
            <person name="Lipzen A."/>
            <person name="Lutzoni F."/>
            <person name="Magnuson J."/>
            <person name="Mondo S."/>
            <person name="Nolan M."/>
            <person name="Ohm R."/>
            <person name="Pangilinan J."/>
            <person name="Park H.-J."/>
            <person name="Ramirez L."/>
            <person name="Alfaro M."/>
            <person name="Sun H."/>
            <person name="Tritt A."/>
            <person name="Yoshinaga Y."/>
            <person name="Zwiers L.-H."/>
            <person name="Turgeon B."/>
            <person name="Goodwin S."/>
            <person name="Spatafora J."/>
            <person name="Crous P."/>
            <person name="Grigoriev I."/>
        </authorList>
    </citation>
    <scope>NUCLEOTIDE SEQUENCE</scope>
    <source>
        <strain evidence="2">CBS 279.74</strain>
    </source>
</reference>
<proteinExistence type="predicted"/>
<feature type="region of interest" description="Disordered" evidence="1">
    <location>
        <begin position="474"/>
        <end position="523"/>
    </location>
</feature>
<feature type="compositionally biased region" description="Pro residues" evidence="1">
    <location>
        <begin position="1"/>
        <end position="10"/>
    </location>
</feature>
<evidence type="ECO:0000313" key="2">
    <source>
        <dbReference type="EMBL" id="KAF2713486.1"/>
    </source>
</evidence>
<dbReference type="Proteomes" id="UP000799428">
    <property type="component" value="Unassembled WGS sequence"/>
</dbReference>
<dbReference type="EMBL" id="MU005765">
    <property type="protein sequence ID" value="KAF2713486.1"/>
    <property type="molecule type" value="Genomic_DNA"/>
</dbReference>
<feature type="compositionally biased region" description="Polar residues" evidence="1">
    <location>
        <begin position="221"/>
        <end position="237"/>
    </location>
</feature>
<keyword evidence="3" id="KW-1185">Reference proteome</keyword>
<evidence type="ECO:0000256" key="1">
    <source>
        <dbReference type="SAM" id="MobiDB-lite"/>
    </source>
</evidence>
<evidence type="ECO:0000313" key="3">
    <source>
        <dbReference type="Proteomes" id="UP000799428"/>
    </source>
</evidence>
<feature type="region of interest" description="Disordered" evidence="1">
    <location>
        <begin position="352"/>
        <end position="378"/>
    </location>
</feature>
<gene>
    <name evidence="2" type="ORF">K504DRAFT_498296</name>
</gene>
<feature type="compositionally biased region" description="Polar residues" evidence="1">
    <location>
        <begin position="19"/>
        <end position="31"/>
    </location>
</feature>
<dbReference type="AlphaFoldDB" id="A0A6G1KKQ6"/>
<feature type="region of interest" description="Disordered" evidence="1">
    <location>
        <begin position="121"/>
        <end position="143"/>
    </location>
</feature>
<name>A0A6G1KKQ6_9PLEO</name>
<accession>A0A6G1KKQ6</accession>
<feature type="compositionally biased region" description="Basic residues" evidence="1">
    <location>
        <begin position="173"/>
        <end position="186"/>
    </location>
</feature>
<protein>
    <submittedName>
        <fullName evidence="2">Uncharacterized protein</fullName>
    </submittedName>
</protein>
<sequence length="523" mass="55967">MSSPTTPIPSTPRREILENPSTTGSKSSSNTVERMSLAGCVKEPANYSKVTIHTAKCSVCDKRNDSVMYRCPGCTWQICTPCTQEREKKGLQYQHGNMALGKGSSLADVKASTPFRRPVFHVGGTLTPTPTPTPTPTTPNLGGSRLKMEIVEDAGAGAGAGAAQISPHTPTTSRKRRRAPKPKAKKKVTEAPGEEGPDDLDNDDEFVAHQPPTPKKKRRTQATPVRQCARSTGSGQVATGRPSPLKTNTIIDADAANMSVVGPTQVNPTHPTTDHRSQSPSSLSALELLQNRNVSYTPGQHLLGRSVPMMQDNRMIKHNPARTSPRPRAEVIQANLLQKVLDKVSWPSHSTASIASSNEVEVAKKEEEAAGEADNETGDALATVRDFAQAECDKRLVTAMVDQDQRVYLEVLARDAARKWANKLFNSLDASAQEHLEPGLKLRIDALTAEHKVELAEIVVNEAERALKGYAEEAPMCPKSNGPDQHTDSGASVSGGGSANGTHDLGSASVDGDANSHNLSLQS</sequence>
<feature type="region of interest" description="Disordered" evidence="1">
    <location>
        <begin position="1"/>
        <end position="31"/>
    </location>
</feature>
<organism evidence="2 3">
    <name type="scientific">Pleomassaria siparia CBS 279.74</name>
    <dbReference type="NCBI Taxonomy" id="1314801"/>
    <lineage>
        <taxon>Eukaryota</taxon>
        <taxon>Fungi</taxon>
        <taxon>Dikarya</taxon>
        <taxon>Ascomycota</taxon>
        <taxon>Pezizomycotina</taxon>
        <taxon>Dothideomycetes</taxon>
        <taxon>Pleosporomycetidae</taxon>
        <taxon>Pleosporales</taxon>
        <taxon>Pleomassariaceae</taxon>
        <taxon>Pleomassaria</taxon>
    </lineage>
</organism>